<evidence type="ECO:0000313" key="1">
    <source>
        <dbReference type="EMBL" id="CAG8652258.1"/>
    </source>
</evidence>
<dbReference type="AlphaFoldDB" id="A0A9N9H237"/>
<dbReference type="EMBL" id="CAJVPY010005887">
    <property type="protein sequence ID" value="CAG8652258.1"/>
    <property type="molecule type" value="Genomic_DNA"/>
</dbReference>
<organism evidence="1 2">
    <name type="scientific">Dentiscutata erythropus</name>
    <dbReference type="NCBI Taxonomy" id="1348616"/>
    <lineage>
        <taxon>Eukaryota</taxon>
        <taxon>Fungi</taxon>
        <taxon>Fungi incertae sedis</taxon>
        <taxon>Mucoromycota</taxon>
        <taxon>Glomeromycotina</taxon>
        <taxon>Glomeromycetes</taxon>
        <taxon>Diversisporales</taxon>
        <taxon>Gigasporaceae</taxon>
        <taxon>Dentiscutata</taxon>
    </lineage>
</organism>
<comment type="caution">
    <text evidence="1">The sequence shown here is derived from an EMBL/GenBank/DDBJ whole genome shotgun (WGS) entry which is preliminary data.</text>
</comment>
<protein>
    <submittedName>
        <fullName evidence="1">4497_t:CDS:1</fullName>
    </submittedName>
</protein>
<dbReference type="Proteomes" id="UP000789405">
    <property type="component" value="Unassembled WGS sequence"/>
</dbReference>
<evidence type="ECO:0000313" key="2">
    <source>
        <dbReference type="Proteomes" id="UP000789405"/>
    </source>
</evidence>
<reference evidence="1" key="1">
    <citation type="submission" date="2021-06" db="EMBL/GenBank/DDBJ databases">
        <authorList>
            <person name="Kallberg Y."/>
            <person name="Tangrot J."/>
            <person name="Rosling A."/>
        </authorList>
    </citation>
    <scope>NUCLEOTIDE SEQUENCE</scope>
    <source>
        <strain evidence="1">MA453B</strain>
    </source>
</reference>
<accession>A0A9N9H237</accession>
<gene>
    <name evidence="1" type="ORF">DERYTH_LOCUS10246</name>
</gene>
<dbReference type="OrthoDB" id="2444761at2759"/>
<proteinExistence type="predicted"/>
<name>A0A9N9H237_9GLOM</name>
<keyword evidence="2" id="KW-1185">Reference proteome</keyword>
<sequence>MKMTHMINEVINDLLAATPCEVLITPPPYDEKQTLNDKVNITYRHVLRNLKFKNQIGSLVYSFYLGKLIDEASPDQQTEYRKRITKHYYMAVTRAYWLFKTYGMEQAYCTQKLVLSDLATMKAEDF</sequence>